<proteinExistence type="predicted"/>
<dbReference type="InterPro" id="IPR013096">
    <property type="entry name" value="Cupin_2"/>
</dbReference>
<dbReference type="Gene3D" id="2.60.120.10">
    <property type="entry name" value="Jelly Rolls"/>
    <property type="match status" value="1"/>
</dbReference>
<evidence type="ECO:0000313" key="2">
    <source>
        <dbReference type="EMBL" id="GAG62799.1"/>
    </source>
</evidence>
<name>X0Z1F8_9ZZZZ</name>
<accession>X0Z1F8</accession>
<sequence>MIIARNDESKPVKGWYSELVRPELPSIGFANQGIKESHYHRKSYEVYLVAKGSSKIRVAEITTTLHAGDVLIVEPGELHTFVENTSDYFHFVLHCPPTRDDKVVLP</sequence>
<dbReference type="InterPro" id="IPR014710">
    <property type="entry name" value="RmlC-like_jellyroll"/>
</dbReference>
<feature type="domain" description="Cupin type-2" evidence="1">
    <location>
        <begin position="33"/>
        <end position="87"/>
    </location>
</feature>
<dbReference type="AlphaFoldDB" id="X0Z1F8"/>
<organism evidence="2">
    <name type="scientific">marine sediment metagenome</name>
    <dbReference type="NCBI Taxonomy" id="412755"/>
    <lineage>
        <taxon>unclassified sequences</taxon>
        <taxon>metagenomes</taxon>
        <taxon>ecological metagenomes</taxon>
    </lineage>
</organism>
<gene>
    <name evidence="2" type="ORF">S01H4_20259</name>
</gene>
<reference evidence="2" key="1">
    <citation type="journal article" date="2014" name="Front. Microbiol.">
        <title>High frequency of phylogenetically diverse reductive dehalogenase-homologous genes in deep subseafloor sedimentary metagenomes.</title>
        <authorList>
            <person name="Kawai M."/>
            <person name="Futagami T."/>
            <person name="Toyoda A."/>
            <person name="Takaki Y."/>
            <person name="Nishi S."/>
            <person name="Hori S."/>
            <person name="Arai W."/>
            <person name="Tsubouchi T."/>
            <person name="Morono Y."/>
            <person name="Uchiyama I."/>
            <person name="Ito T."/>
            <person name="Fujiyama A."/>
            <person name="Inagaki F."/>
            <person name="Takami H."/>
        </authorList>
    </citation>
    <scope>NUCLEOTIDE SEQUENCE</scope>
    <source>
        <strain evidence="2">Expedition CK06-06</strain>
    </source>
</reference>
<protein>
    <recommendedName>
        <fullName evidence="1">Cupin type-2 domain-containing protein</fullName>
    </recommendedName>
</protein>
<comment type="caution">
    <text evidence="2">The sequence shown here is derived from an EMBL/GenBank/DDBJ whole genome shotgun (WGS) entry which is preliminary data.</text>
</comment>
<evidence type="ECO:0000259" key="1">
    <source>
        <dbReference type="Pfam" id="PF07883"/>
    </source>
</evidence>
<dbReference type="EMBL" id="BART01009094">
    <property type="protein sequence ID" value="GAG62799.1"/>
    <property type="molecule type" value="Genomic_DNA"/>
</dbReference>
<dbReference type="InterPro" id="IPR011051">
    <property type="entry name" value="RmlC_Cupin_sf"/>
</dbReference>
<dbReference type="SUPFAM" id="SSF51182">
    <property type="entry name" value="RmlC-like cupins"/>
    <property type="match status" value="1"/>
</dbReference>
<dbReference type="Pfam" id="PF07883">
    <property type="entry name" value="Cupin_2"/>
    <property type="match status" value="1"/>
</dbReference>